<keyword evidence="3" id="KW-1185">Reference proteome</keyword>
<sequence length="464" mass="51048">MPPQGVVSLVAAVEEARHEPWRITELLEAEPAQRALAGLDEDRERSVVFSTLSTIMVEVVYLRALVDTVARMSGRGEGRLPRAERLVATDCTDIYAKKVHPHVWQGEGFPVYPLREDQERFLRSVNGVFDAAYQDVFLNWGGQGITIADERHPYHAVMVEMGHKRPPGGEQLVRETLASMARQQFYNVLFGVEQLMGPWGRMKAPGARQIRRASDLAMAVVNNIRELRTAATLRGLGGMSVLGALNGVPGRSTGVYHYALEKGGQAGLAEYLRIWQEDQASDFRSGFFSRISSWERGLPEVELTLMPRGARTADAADDTRGWRYESERRGPCPARASERIPALLADTVAPAWGQLQDFVGRAGIAGRGLTTSRESLSIIEQVAWTTVHHLPSLVAGRETGTGLTLADERVTFVSLGEAAARAGRGQRSTDTRPLRPAPGPRAARPEAAGRTRVDLRKHPRPTAR</sequence>
<organism evidence="2 3">
    <name type="scientific">Streptomonospora mangrovi</name>
    <dbReference type="NCBI Taxonomy" id="2883123"/>
    <lineage>
        <taxon>Bacteria</taxon>
        <taxon>Bacillati</taxon>
        <taxon>Actinomycetota</taxon>
        <taxon>Actinomycetes</taxon>
        <taxon>Streptosporangiales</taxon>
        <taxon>Nocardiopsidaceae</taxon>
        <taxon>Streptomonospora</taxon>
    </lineage>
</organism>
<proteinExistence type="predicted"/>
<feature type="compositionally biased region" description="Basic and acidic residues" evidence="1">
    <location>
        <begin position="443"/>
        <end position="456"/>
    </location>
</feature>
<reference evidence="2" key="1">
    <citation type="submission" date="2021-10" db="EMBL/GenBank/DDBJ databases">
        <title>Streptomonospora sp. nov., isolated from mangrove soil.</title>
        <authorList>
            <person name="Chen X."/>
            <person name="Ge X."/>
            <person name="Liu W."/>
        </authorList>
    </citation>
    <scope>NUCLEOTIDE SEQUENCE</scope>
    <source>
        <strain evidence="2">S1-112</strain>
    </source>
</reference>
<evidence type="ECO:0000256" key="1">
    <source>
        <dbReference type="SAM" id="MobiDB-lite"/>
    </source>
</evidence>
<evidence type="ECO:0000313" key="3">
    <source>
        <dbReference type="Proteomes" id="UP001140076"/>
    </source>
</evidence>
<accession>A0A9X3NZE7</accession>
<name>A0A9X3NZE7_9ACTN</name>
<feature type="region of interest" description="Disordered" evidence="1">
    <location>
        <begin position="418"/>
        <end position="464"/>
    </location>
</feature>
<dbReference type="Proteomes" id="UP001140076">
    <property type="component" value="Unassembled WGS sequence"/>
</dbReference>
<dbReference type="EMBL" id="JAJAQC010000050">
    <property type="protein sequence ID" value="MDA0567171.1"/>
    <property type="molecule type" value="Genomic_DNA"/>
</dbReference>
<protein>
    <submittedName>
        <fullName evidence="2">Uncharacterized protein</fullName>
    </submittedName>
</protein>
<evidence type="ECO:0000313" key="2">
    <source>
        <dbReference type="EMBL" id="MDA0567171.1"/>
    </source>
</evidence>
<comment type="caution">
    <text evidence="2">The sequence shown here is derived from an EMBL/GenBank/DDBJ whole genome shotgun (WGS) entry which is preliminary data.</text>
</comment>
<gene>
    <name evidence="2" type="ORF">LG943_23040</name>
</gene>
<dbReference type="AlphaFoldDB" id="A0A9X3NZE7"/>